<keyword evidence="1" id="KW-0472">Membrane</keyword>
<name>A0A099KMZ0_COLPS</name>
<reference evidence="2 3" key="1">
    <citation type="submission" date="2014-08" db="EMBL/GenBank/DDBJ databases">
        <title>Genomic and Phenotypic Diversity of Colwellia psychrerythraea strains from Disparate Marine Basins.</title>
        <authorList>
            <person name="Techtmann S.M."/>
            <person name="Stelling S.C."/>
            <person name="Utturkar S.M."/>
            <person name="Alshibli N."/>
            <person name="Harris A."/>
            <person name="Brown S.D."/>
            <person name="Hazen T.C."/>
        </authorList>
    </citation>
    <scope>NUCLEOTIDE SEQUENCE [LARGE SCALE GENOMIC DNA]</scope>
    <source>
        <strain evidence="2 3">GAB14E</strain>
    </source>
</reference>
<evidence type="ECO:0000313" key="3">
    <source>
        <dbReference type="Proteomes" id="UP000029868"/>
    </source>
</evidence>
<evidence type="ECO:0000313" key="2">
    <source>
        <dbReference type="EMBL" id="KGJ91846.1"/>
    </source>
</evidence>
<dbReference type="PATRIC" id="fig|28229.3.peg.2722"/>
<organism evidence="2 3">
    <name type="scientific">Colwellia psychrerythraea</name>
    <name type="common">Vibrio psychroerythus</name>
    <dbReference type="NCBI Taxonomy" id="28229"/>
    <lineage>
        <taxon>Bacteria</taxon>
        <taxon>Pseudomonadati</taxon>
        <taxon>Pseudomonadota</taxon>
        <taxon>Gammaproteobacteria</taxon>
        <taxon>Alteromonadales</taxon>
        <taxon>Colwelliaceae</taxon>
        <taxon>Colwellia</taxon>
    </lineage>
</organism>
<evidence type="ECO:0000256" key="1">
    <source>
        <dbReference type="SAM" id="Phobius"/>
    </source>
</evidence>
<gene>
    <name evidence="2" type="ORF">GAB14E_3003</name>
</gene>
<feature type="transmembrane region" description="Helical" evidence="1">
    <location>
        <begin position="21"/>
        <end position="42"/>
    </location>
</feature>
<dbReference type="AlphaFoldDB" id="A0A099KMZ0"/>
<evidence type="ECO:0008006" key="4">
    <source>
        <dbReference type="Google" id="ProtNLM"/>
    </source>
</evidence>
<accession>A0A099KMZ0</accession>
<keyword evidence="1" id="KW-1133">Transmembrane helix</keyword>
<sequence>MNNRKLSRFRPIAKGFTLVELMIALSIGLVLFAGVMSVFVGMRTTTVETSSFGELQENGRFAISVLTDDLLRQNFWGDLSGTFSQSSLTTIPGAPGNDCVGGGVNNATFPQAIGPFRTLWGQTIAAGALDPLGCFIMPANTQTMVGSDVIQIKRVISNPVAVPVVGNYYLSSNLSTGGVFAAGAAVPVVNNGRLWQYQHHVYYVRQETVGNNLVPVLMQGRLTNLSMNFSPVIDGIEMIRFMYGVDTTTDPSLPGYGVVNAYISAGAMNQNLWDNAGGSRILAVKMFVLARGALPDPQYNNTNTYQLGDLAFPVNDNFRRLLFSSTVTLYNTSVDSWP</sequence>
<proteinExistence type="predicted"/>
<dbReference type="Pfam" id="PF07963">
    <property type="entry name" value="N_methyl"/>
    <property type="match status" value="1"/>
</dbReference>
<dbReference type="Pfam" id="PF16074">
    <property type="entry name" value="PilW"/>
    <property type="match status" value="1"/>
</dbReference>
<dbReference type="PROSITE" id="PS00409">
    <property type="entry name" value="PROKAR_NTER_METHYL"/>
    <property type="match status" value="1"/>
</dbReference>
<dbReference type="EMBL" id="JQEC01000039">
    <property type="protein sequence ID" value="KGJ91846.1"/>
    <property type="molecule type" value="Genomic_DNA"/>
</dbReference>
<dbReference type="GO" id="GO:0043683">
    <property type="term" value="P:type IV pilus assembly"/>
    <property type="evidence" value="ECO:0007669"/>
    <property type="project" value="InterPro"/>
</dbReference>
<dbReference type="OrthoDB" id="5296662at2"/>
<protein>
    <recommendedName>
        <fullName evidence="4">Prepilin-type N-terminal cleavage/methylation domain-containing protein</fullName>
    </recommendedName>
</protein>
<dbReference type="RefSeq" id="WP_052093742.1">
    <property type="nucleotide sequence ID" value="NZ_JQEC01000039.1"/>
</dbReference>
<keyword evidence="1" id="KW-0812">Transmembrane</keyword>
<dbReference type="Proteomes" id="UP000029868">
    <property type="component" value="Unassembled WGS sequence"/>
</dbReference>
<dbReference type="NCBIfam" id="TIGR02532">
    <property type="entry name" value="IV_pilin_GFxxxE"/>
    <property type="match status" value="1"/>
</dbReference>
<dbReference type="InterPro" id="IPR032092">
    <property type="entry name" value="PilW"/>
</dbReference>
<dbReference type="InterPro" id="IPR012902">
    <property type="entry name" value="N_methyl_site"/>
</dbReference>
<comment type="caution">
    <text evidence="2">The sequence shown here is derived from an EMBL/GenBank/DDBJ whole genome shotgun (WGS) entry which is preliminary data.</text>
</comment>